<sequence>MEFTRGRDMSHMTEQQDAWKHASFVPSSTSSSSSPSSFAPFRWNNGSSGSSGRGEESCVEKEHMFDKVVTPSDVGKLNRLVIPKQHAEKYFPLDAGDNGKGLLLTFEDRNGESWRFRYSYWSSSQSYVMTKGWSRFVKEKRLHAGDTVSFGRGLGDSGRDRLYIDWKRRPGNHDAARMPQIYFPGVFFARSVGPWGTHLFMPPPPPAPPPTAYDQHLQGYGCNVVTPGALEDNLIFFQSPLTAPPPVQMHSGGLSMVLDPAPVVHDQATAKSVRLFGVNLVCAGERTSPSRLPSPEASALPPLQNQHSSVESSFASSSSTSK</sequence>
<feature type="region of interest" description="Disordered" evidence="6">
    <location>
        <begin position="287"/>
        <end position="322"/>
    </location>
</feature>
<dbReference type="PROSITE" id="PS50863">
    <property type="entry name" value="B3"/>
    <property type="match status" value="1"/>
</dbReference>
<evidence type="ECO:0000259" key="7">
    <source>
        <dbReference type="PROSITE" id="PS50863"/>
    </source>
</evidence>
<dbReference type="OrthoDB" id="775432at2759"/>
<feature type="compositionally biased region" description="Low complexity" evidence="6">
    <location>
        <begin position="289"/>
        <end position="322"/>
    </location>
</feature>
<keyword evidence="2" id="KW-0805">Transcription regulation</keyword>
<organism evidence="8 9">
    <name type="scientific">Musa troglodytarum</name>
    <name type="common">fe'i banana</name>
    <dbReference type="NCBI Taxonomy" id="320322"/>
    <lineage>
        <taxon>Eukaryota</taxon>
        <taxon>Viridiplantae</taxon>
        <taxon>Streptophyta</taxon>
        <taxon>Embryophyta</taxon>
        <taxon>Tracheophyta</taxon>
        <taxon>Spermatophyta</taxon>
        <taxon>Magnoliopsida</taxon>
        <taxon>Liliopsida</taxon>
        <taxon>Zingiberales</taxon>
        <taxon>Musaceae</taxon>
        <taxon>Musa</taxon>
    </lineage>
</organism>
<evidence type="ECO:0000256" key="3">
    <source>
        <dbReference type="ARBA" id="ARBA00023125"/>
    </source>
</evidence>
<dbReference type="Proteomes" id="UP001055439">
    <property type="component" value="Chromosome 10"/>
</dbReference>
<dbReference type="Pfam" id="PF02362">
    <property type="entry name" value="B3"/>
    <property type="match status" value="1"/>
</dbReference>
<evidence type="ECO:0000256" key="5">
    <source>
        <dbReference type="ARBA" id="ARBA00023242"/>
    </source>
</evidence>
<evidence type="ECO:0000256" key="4">
    <source>
        <dbReference type="ARBA" id="ARBA00023163"/>
    </source>
</evidence>
<dbReference type="GO" id="GO:0003700">
    <property type="term" value="F:DNA-binding transcription factor activity"/>
    <property type="evidence" value="ECO:0007669"/>
    <property type="project" value="InterPro"/>
</dbReference>
<dbReference type="SMART" id="SM01019">
    <property type="entry name" value="B3"/>
    <property type="match status" value="1"/>
</dbReference>
<dbReference type="EMBL" id="CP097503">
    <property type="protein sequence ID" value="URD78809.1"/>
    <property type="molecule type" value="Genomic_DNA"/>
</dbReference>
<name>A0A9E7JFA3_9LILI</name>
<dbReference type="InterPro" id="IPR044800">
    <property type="entry name" value="LEC2-like"/>
</dbReference>
<dbReference type="InterPro" id="IPR003340">
    <property type="entry name" value="B3_DNA-bd"/>
</dbReference>
<dbReference type="GO" id="GO:0005634">
    <property type="term" value="C:nucleus"/>
    <property type="evidence" value="ECO:0007669"/>
    <property type="project" value="UniProtKB-SubCell"/>
</dbReference>
<evidence type="ECO:0000256" key="6">
    <source>
        <dbReference type="SAM" id="MobiDB-lite"/>
    </source>
</evidence>
<evidence type="ECO:0000313" key="9">
    <source>
        <dbReference type="Proteomes" id="UP001055439"/>
    </source>
</evidence>
<comment type="subcellular location">
    <subcellularLocation>
        <location evidence="1">Nucleus</location>
    </subcellularLocation>
</comment>
<feature type="compositionally biased region" description="Basic and acidic residues" evidence="6">
    <location>
        <begin position="1"/>
        <end position="11"/>
    </location>
</feature>
<dbReference type="InterPro" id="IPR015300">
    <property type="entry name" value="DNA-bd_pseudobarrel_sf"/>
</dbReference>
<keyword evidence="3" id="KW-0238">DNA-binding</keyword>
<dbReference type="PANTHER" id="PTHR31140:SF2">
    <property type="entry name" value="B3 DOMAIN-CONTAINING TRANSCRIPTION FACTOR NGA2"/>
    <property type="match status" value="1"/>
</dbReference>
<evidence type="ECO:0000256" key="2">
    <source>
        <dbReference type="ARBA" id="ARBA00023015"/>
    </source>
</evidence>
<keyword evidence="4" id="KW-0804">Transcription</keyword>
<proteinExistence type="predicted"/>
<dbReference type="FunFam" id="2.40.330.10:FF:000002">
    <property type="entry name" value="B3 domain-containing protein"/>
    <property type="match status" value="1"/>
</dbReference>
<feature type="domain" description="TF-B3" evidence="7">
    <location>
        <begin position="65"/>
        <end position="170"/>
    </location>
</feature>
<dbReference type="PANTHER" id="PTHR31140">
    <property type="entry name" value="B3 DOMAIN-CONTAINING TRANSCRIPTION FACTOR ABI3"/>
    <property type="match status" value="1"/>
</dbReference>
<keyword evidence="5" id="KW-0539">Nucleus</keyword>
<gene>
    <name evidence="8" type="ORF">MUK42_05551</name>
</gene>
<keyword evidence="9" id="KW-1185">Reference proteome</keyword>
<feature type="compositionally biased region" description="Low complexity" evidence="6">
    <location>
        <begin position="23"/>
        <end position="39"/>
    </location>
</feature>
<evidence type="ECO:0000313" key="8">
    <source>
        <dbReference type="EMBL" id="URD78809.1"/>
    </source>
</evidence>
<dbReference type="Gene3D" id="2.40.330.10">
    <property type="entry name" value="DNA-binding pseudobarrel domain"/>
    <property type="match status" value="1"/>
</dbReference>
<evidence type="ECO:0000256" key="1">
    <source>
        <dbReference type="ARBA" id="ARBA00004123"/>
    </source>
</evidence>
<feature type="region of interest" description="Disordered" evidence="6">
    <location>
        <begin position="1"/>
        <end position="39"/>
    </location>
</feature>
<dbReference type="SUPFAM" id="SSF101936">
    <property type="entry name" value="DNA-binding pseudobarrel domain"/>
    <property type="match status" value="1"/>
</dbReference>
<dbReference type="CDD" id="cd10017">
    <property type="entry name" value="B3_DNA"/>
    <property type="match status" value="1"/>
</dbReference>
<dbReference type="AlphaFoldDB" id="A0A9E7JFA3"/>
<dbReference type="GO" id="GO:0003677">
    <property type="term" value="F:DNA binding"/>
    <property type="evidence" value="ECO:0007669"/>
    <property type="project" value="UniProtKB-KW"/>
</dbReference>
<reference evidence="8" key="1">
    <citation type="submission" date="2022-05" db="EMBL/GenBank/DDBJ databases">
        <title>The Musa troglodytarum L. genome provides insights into the mechanism of non-climacteric behaviour and enrichment of carotenoids.</title>
        <authorList>
            <person name="Wang J."/>
        </authorList>
    </citation>
    <scope>NUCLEOTIDE SEQUENCE</scope>
    <source>
        <tissue evidence="8">Leaf</tissue>
    </source>
</reference>
<accession>A0A9E7JFA3</accession>
<protein>
    <submittedName>
        <fullName evidence="8">B3</fullName>
    </submittedName>
</protein>